<dbReference type="AlphaFoldDB" id="A0A075GKY3"/>
<name>A0A075GKY3_9EURY</name>
<feature type="domain" description="Holliday junction resolvase-related" evidence="1">
    <location>
        <begin position="28"/>
        <end position="123"/>
    </location>
</feature>
<dbReference type="InterPro" id="IPR019287">
    <property type="entry name" value="Hday_junct_resolvase-rel_dom"/>
</dbReference>
<accession>A0A075GKY3</accession>
<reference evidence="2" key="1">
    <citation type="journal article" date="2014" name="Genome Biol. Evol.">
        <title>Pangenome evidence for extensive interdomain horizontal transfer affecting lineage core and shell genes in uncultured planktonic thaumarchaeota and euryarchaeota.</title>
        <authorList>
            <person name="Deschamps P."/>
            <person name="Zivanovic Y."/>
            <person name="Moreira D."/>
            <person name="Rodriguez-Valera F."/>
            <person name="Lopez-Garcia P."/>
        </authorList>
    </citation>
    <scope>NUCLEOTIDE SEQUENCE</scope>
</reference>
<keyword evidence="2" id="KW-0255">Endonuclease</keyword>
<evidence type="ECO:0000259" key="1">
    <source>
        <dbReference type="Pfam" id="PF10107"/>
    </source>
</evidence>
<proteinExistence type="predicted"/>
<dbReference type="EMBL" id="KF900717">
    <property type="protein sequence ID" value="AIF04736.1"/>
    <property type="molecule type" value="Genomic_DNA"/>
</dbReference>
<evidence type="ECO:0000313" key="2">
    <source>
        <dbReference type="EMBL" id="AIF04736.1"/>
    </source>
</evidence>
<organism evidence="2">
    <name type="scientific">uncultured marine group II/III euryarchaeote KM3_176_D09</name>
    <dbReference type="NCBI Taxonomy" id="1457935"/>
    <lineage>
        <taxon>Archaea</taxon>
        <taxon>Methanobacteriati</taxon>
        <taxon>Methanobacteriota</taxon>
        <taxon>environmental samples</taxon>
    </lineage>
</organism>
<dbReference type="Pfam" id="PF10107">
    <property type="entry name" value="Endonuc_Holl"/>
    <property type="match status" value="1"/>
</dbReference>
<protein>
    <submittedName>
        <fullName evidence="2">Secreted endonuclease</fullName>
    </submittedName>
</protein>
<keyword evidence="2" id="KW-0378">Hydrolase</keyword>
<dbReference type="GO" id="GO:0004519">
    <property type="term" value="F:endonuclease activity"/>
    <property type="evidence" value="ECO:0007669"/>
    <property type="project" value="UniProtKB-KW"/>
</dbReference>
<keyword evidence="2" id="KW-0540">Nuclease</keyword>
<sequence>MTPLEIGTLLLLALLAGATWREVVWRLRKRQLEQAAINRSRSVLGGKFAEQLAPFLPDFPADPTEARFLGSPVDLVVFPGLAEGNPREIVFVEVKSGNARPTAVQRRLEALVAEGRVRWKLLRVNLPH</sequence>